<dbReference type="EMBL" id="BLIP01000003">
    <property type="protein sequence ID" value="GFE27372.1"/>
    <property type="molecule type" value="Genomic_DNA"/>
</dbReference>
<comment type="similarity">
    <text evidence="1">Belongs to the short-chain dehydrogenases/reductases (SDR) family.</text>
</comment>
<keyword evidence="2" id="KW-0560">Oxidoreductase</keyword>
<reference evidence="3 4" key="1">
    <citation type="submission" date="2019-12" db="EMBL/GenBank/DDBJ databases">
        <title>Whole genome shotgun sequence of Streptomyces libani subsp. libani NBRC 13452.</title>
        <authorList>
            <person name="Ichikawa N."/>
            <person name="Kimura A."/>
            <person name="Kitahashi Y."/>
            <person name="Komaki H."/>
            <person name="Tamura T."/>
        </authorList>
    </citation>
    <scope>NUCLEOTIDE SEQUENCE [LARGE SCALE GENOMIC DNA]</scope>
    <source>
        <strain evidence="3 4">NBRC 13452</strain>
    </source>
</reference>
<comment type="caution">
    <text evidence="3">The sequence shown here is derived from an EMBL/GenBank/DDBJ whole genome shotgun (WGS) entry which is preliminary data.</text>
</comment>
<proteinExistence type="inferred from homology"/>
<dbReference type="FunFam" id="3.40.50.720:FF:000084">
    <property type="entry name" value="Short-chain dehydrogenase reductase"/>
    <property type="match status" value="1"/>
</dbReference>
<dbReference type="InterPro" id="IPR020904">
    <property type="entry name" value="Sc_DH/Rdtase_CS"/>
</dbReference>
<sequence length="296" mass="30757">MTLLGSEDRYSLNASVLDAFGNAGSLTQEEIPVELNLTDKVAVVTGGSKGIGLAVTEALGREGARVVVGSRTETAELAALRKRYDITFHPVDLADADGADTLAQKAADRHGRIDVLVNNVGATNPRSGFLDVDDAAWTHALNMTFLSAVRASRASLPHLLAHGEGAIVNISSVNARLPFPMVVDYSAAKAALSNLTKALSEEFAPRGVRVNSVAPGPVRTPFWTAPGAFADTVAASAGGTAQEALDQVVPQQMGISTGRITEPQEVADLVVFLASPRAGNITGAEFVIDGGQTKTT</sequence>
<dbReference type="Proteomes" id="UP000429552">
    <property type="component" value="Unassembled WGS sequence"/>
</dbReference>
<dbReference type="InterPro" id="IPR002347">
    <property type="entry name" value="SDR_fam"/>
</dbReference>
<dbReference type="PRINTS" id="PR00081">
    <property type="entry name" value="GDHRDH"/>
</dbReference>
<gene>
    <name evidence="3" type="primary">fabG_8</name>
    <name evidence="3" type="ORF">Sliba_78250</name>
</gene>
<dbReference type="NCBIfam" id="NF005095">
    <property type="entry name" value="PRK06523.1"/>
    <property type="match status" value="1"/>
</dbReference>
<dbReference type="PANTHER" id="PTHR42879">
    <property type="entry name" value="3-OXOACYL-(ACYL-CARRIER-PROTEIN) REDUCTASE"/>
    <property type="match status" value="1"/>
</dbReference>
<dbReference type="PROSITE" id="PS00061">
    <property type="entry name" value="ADH_SHORT"/>
    <property type="match status" value="1"/>
</dbReference>
<dbReference type="Gene3D" id="3.40.50.720">
    <property type="entry name" value="NAD(P)-binding Rossmann-like Domain"/>
    <property type="match status" value="1"/>
</dbReference>
<dbReference type="GO" id="GO:0032787">
    <property type="term" value="P:monocarboxylic acid metabolic process"/>
    <property type="evidence" value="ECO:0007669"/>
    <property type="project" value="UniProtKB-ARBA"/>
</dbReference>
<evidence type="ECO:0000256" key="2">
    <source>
        <dbReference type="ARBA" id="ARBA00023002"/>
    </source>
</evidence>
<organism evidence="3 4">
    <name type="scientific">Streptomyces nigrescens</name>
    <dbReference type="NCBI Taxonomy" id="1920"/>
    <lineage>
        <taxon>Bacteria</taxon>
        <taxon>Bacillati</taxon>
        <taxon>Actinomycetota</taxon>
        <taxon>Actinomycetes</taxon>
        <taxon>Kitasatosporales</taxon>
        <taxon>Streptomycetaceae</taxon>
        <taxon>Streptomyces</taxon>
    </lineage>
</organism>
<accession>A0A640TWX3</accession>
<protein>
    <submittedName>
        <fullName evidence="3">3-oxoacyl-ACP reductase</fullName>
    </submittedName>
</protein>
<dbReference type="PRINTS" id="PR00080">
    <property type="entry name" value="SDRFAMILY"/>
</dbReference>
<name>A0A640TWX3_STRNI</name>
<dbReference type="Pfam" id="PF13561">
    <property type="entry name" value="adh_short_C2"/>
    <property type="match status" value="1"/>
</dbReference>
<evidence type="ECO:0000256" key="1">
    <source>
        <dbReference type="ARBA" id="ARBA00006484"/>
    </source>
</evidence>
<dbReference type="AlphaFoldDB" id="A0A640TWX3"/>
<dbReference type="GO" id="GO:0016491">
    <property type="term" value="F:oxidoreductase activity"/>
    <property type="evidence" value="ECO:0007669"/>
    <property type="project" value="UniProtKB-KW"/>
</dbReference>
<evidence type="ECO:0000313" key="4">
    <source>
        <dbReference type="Proteomes" id="UP000429552"/>
    </source>
</evidence>
<dbReference type="InterPro" id="IPR036291">
    <property type="entry name" value="NAD(P)-bd_dom_sf"/>
</dbReference>
<evidence type="ECO:0000313" key="3">
    <source>
        <dbReference type="EMBL" id="GFE27372.1"/>
    </source>
</evidence>
<dbReference type="InterPro" id="IPR050259">
    <property type="entry name" value="SDR"/>
</dbReference>
<dbReference type="SUPFAM" id="SSF51735">
    <property type="entry name" value="NAD(P)-binding Rossmann-fold domains"/>
    <property type="match status" value="1"/>
</dbReference>